<feature type="compositionally biased region" description="Basic residues" evidence="1">
    <location>
        <begin position="61"/>
        <end position="74"/>
    </location>
</feature>
<feature type="compositionally biased region" description="Basic and acidic residues" evidence="1">
    <location>
        <begin position="51"/>
        <end position="60"/>
    </location>
</feature>
<name>A0A6H0XU14_9PEZI</name>
<protein>
    <submittedName>
        <fullName evidence="2">Uncharacterized protein</fullName>
    </submittedName>
</protein>
<feature type="region of interest" description="Disordered" evidence="1">
    <location>
        <begin position="50"/>
        <end position="97"/>
    </location>
</feature>
<organism evidence="2 3">
    <name type="scientific">Peltaster fructicola</name>
    <dbReference type="NCBI Taxonomy" id="286661"/>
    <lineage>
        <taxon>Eukaryota</taxon>
        <taxon>Fungi</taxon>
        <taxon>Dikarya</taxon>
        <taxon>Ascomycota</taxon>
        <taxon>Pezizomycotina</taxon>
        <taxon>Dothideomycetes</taxon>
        <taxon>Dothideomycetes incertae sedis</taxon>
        <taxon>Peltaster</taxon>
    </lineage>
</organism>
<gene>
    <name evidence="2" type="ORF">AMS68_003683</name>
</gene>
<keyword evidence="3" id="KW-1185">Reference proteome</keyword>
<evidence type="ECO:0000313" key="2">
    <source>
        <dbReference type="EMBL" id="QIW98165.1"/>
    </source>
</evidence>
<feature type="compositionally biased region" description="Polar residues" evidence="1">
    <location>
        <begin position="112"/>
        <end position="124"/>
    </location>
</feature>
<feature type="compositionally biased region" description="Basic and acidic residues" evidence="1">
    <location>
        <begin position="385"/>
        <end position="394"/>
    </location>
</feature>
<feature type="region of interest" description="Disordered" evidence="1">
    <location>
        <begin position="112"/>
        <end position="144"/>
    </location>
</feature>
<feature type="region of interest" description="Disordered" evidence="1">
    <location>
        <begin position="1"/>
        <end position="36"/>
    </location>
</feature>
<proteinExistence type="predicted"/>
<accession>A0A6H0XU14</accession>
<sequence length="411" mass="45711">MNKVSQLWSDRPWRRKGQSTAKNTAQDEPAYGDSGLAAAIERNVQRLSRLWKNDAHEPPTRRHSTKPLKTRRSFFRPNDEPTLVPDDTAEEENTAPPLERETLLKRIRRKSQTFSLQRPSTSTGVPKRRSFFGTTDLDADDEDVPPVPTLIDLQGFARPRHVPITIDTPGYTNEQPPPVTGMAITSNEVQTANHAFVEKPRRPMSSSSNFSQIRTRAARTTFHSPPQATASDSSDDEDVLTALPSMDFKEFSVGELRNPNAIVSVPVQMDRRSMSLKRVTPKVIDIVAPRPLSMFSPPPARKEVVSKERHKSMTQPVTASLIGAMDEDGPKGDWSRTRNSWVGFGEGESEQLEWDKLKQFMEAYGNGQDGGIISVRAVGTDSSDSSERSRDSHGIKHSNAQALAALEFGLT</sequence>
<evidence type="ECO:0000313" key="3">
    <source>
        <dbReference type="Proteomes" id="UP000503462"/>
    </source>
</evidence>
<dbReference type="Proteomes" id="UP000503462">
    <property type="component" value="Chromosome 2"/>
</dbReference>
<dbReference type="AlphaFoldDB" id="A0A6H0XU14"/>
<feature type="region of interest" description="Disordered" evidence="1">
    <location>
        <begin position="377"/>
        <end position="398"/>
    </location>
</feature>
<dbReference type="EMBL" id="CP051140">
    <property type="protein sequence ID" value="QIW98165.1"/>
    <property type="molecule type" value="Genomic_DNA"/>
</dbReference>
<reference evidence="2 3" key="1">
    <citation type="journal article" date="2016" name="Sci. Rep.">
        <title>Peltaster fructicola genome reveals evolution from an invasive phytopathogen to an ectophytic parasite.</title>
        <authorList>
            <person name="Xu C."/>
            <person name="Chen H."/>
            <person name="Gleason M.L."/>
            <person name="Xu J.R."/>
            <person name="Liu H."/>
            <person name="Zhang R."/>
            <person name="Sun G."/>
        </authorList>
    </citation>
    <scope>NUCLEOTIDE SEQUENCE [LARGE SCALE GENOMIC DNA]</scope>
    <source>
        <strain evidence="2 3">LNHT1506</strain>
    </source>
</reference>
<evidence type="ECO:0000256" key="1">
    <source>
        <dbReference type="SAM" id="MobiDB-lite"/>
    </source>
</evidence>